<proteinExistence type="predicted"/>
<protein>
    <submittedName>
        <fullName evidence="3">Amylo-alpha-1,6-glucosidase</fullName>
    </submittedName>
</protein>
<accession>A0A9J7BSD3</accession>
<evidence type="ECO:0000313" key="4">
    <source>
        <dbReference type="Proteomes" id="UP001059380"/>
    </source>
</evidence>
<feature type="domain" description="Putative glycogen debranching enzyme N-terminal" evidence="1">
    <location>
        <begin position="35"/>
        <end position="228"/>
    </location>
</feature>
<dbReference type="InterPro" id="IPR012341">
    <property type="entry name" value="6hp_glycosidase-like_sf"/>
</dbReference>
<dbReference type="Proteomes" id="UP001059380">
    <property type="component" value="Chromosome"/>
</dbReference>
<dbReference type="RefSeq" id="WP_260795389.1">
    <property type="nucleotide sequence ID" value="NZ_CP093313.1"/>
</dbReference>
<dbReference type="InterPro" id="IPR008928">
    <property type="entry name" value="6-hairpin_glycosidase_sf"/>
</dbReference>
<sequence length="729" mass="81322">MPLLKNPASKDVIEVGQQFYISANSSLADDRTRVLLHGDTFAVFDRSGDIQPVGTGQQGIFHLEMRHLSRLELKLCGVRPLLLSSTIREDNLLFAVDLTNPDLQLASGKNLARGTLHIYRTKFLSDGVCHDRLTVHNYNEESIEVELTLEVDADFADIFEIRGEKRKHRGQMLGEEYERGSISLSYEGLDRIRRTTRVECNAPECKAEESGIRIPLHLEAQGETVLTIRAECLREDLDVAVQPYDQALQGLVQERAAGPLADVGVNTSNERFNSWLRRSQSDLAMMITRTPYGPYPYAGVPWYSTIFGRDGIITALELLWLAPEVARGVLSYLAATQATSFDPERDAEPGKILHELRKGEMAELREVPFGRYYGTVDGTPLFLVLAAAYYERTADEEFLRSIWANVLAALEWVDRYGDRDGDGFVEYARQNDNGLVQQGWKDSNDSVFHSDGKLAVGPIALCEVQSYVYAARLGIAGVARDLGQAQLAETLEKQAAELRTKFQQTFWSHELQLFVLALDGEKNPCKVRSSNAGHCLFSGIASDAQQRALRGAMLEPAFYSGWGIRTIVTGEKRFNPMSYHNGSMWPHDNAVIAWGALKSPDKELALGVLSGLFDLSDKVNLHRLPELICGFARRPGKGPTLYPVACSPQAWAAGAVFMVLQACLGLEIRAKEQKLFLHHSRLPESLKQVRIENLRVGNACVDLSFERYEETVGVNIVRRSGHLEIIALR</sequence>
<organism evidence="3 4">
    <name type="scientific">Occallatibacter riparius</name>
    <dbReference type="NCBI Taxonomy" id="1002689"/>
    <lineage>
        <taxon>Bacteria</taxon>
        <taxon>Pseudomonadati</taxon>
        <taxon>Acidobacteriota</taxon>
        <taxon>Terriglobia</taxon>
        <taxon>Terriglobales</taxon>
        <taxon>Acidobacteriaceae</taxon>
        <taxon>Occallatibacter</taxon>
    </lineage>
</organism>
<reference evidence="3" key="1">
    <citation type="submission" date="2021-04" db="EMBL/GenBank/DDBJ databases">
        <title>Phylogenetic analysis of Acidobacteriaceae.</title>
        <authorList>
            <person name="Qiu L."/>
            <person name="Zhang Q."/>
        </authorList>
    </citation>
    <scope>NUCLEOTIDE SEQUENCE</scope>
    <source>
        <strain evidence="3">DSM 25168</strain>
    </source>
</reference>
<dbReference type="Pfam" id="PF14742">
    <property type="entry name" value="GDE_N_bis"/>
    <property type="match status" value="1"/>
</dbReference>
<dbReference type="InterPro" id="IPR054491">
    <property type="entry name" value="MGH1-like_GH"/>
</dbReference>
<evidence type="ECO:0000259" key="2">
    <source>
        <dbReference type="Pfam" id="PF22422"/>
    </source>
</evidence>
<dbReference type="KEGG" id="orp:MOP44_07530"/>
<dbReference type="Gene3D" id="1.50.10.10">
    <property type="match status" value="1"/>
</dbReference>
<dbReference type="InterPro" id="IPR032856">
    <property type="entry name" value="GDE_N_bis"/>
</dbReference>
<gene>
    <name evidence="3" type="ORF">MOP44_07530</name>
</gene>
<name>A0A9J7BSD3_9BACT</name>
<keyword evidence="4" id="KW-1185">Reference proteome</keyword>
<dbReference type="SUPFAM" id="SSF48208">
    <property type="entry name" value="Six-hairpin glycosidases"/>
    <property type="match status" value="1"/>
</dbReference>
<evidence type="ECO:0000313" key="3">
    <source>
        <dbReference type="EMBL" id="UWZ85787.1"/>
    </source>
</evidence>
<feature type="domain" description="Mannosylglycerate hydrolase MGH1-like glycoside hydrolase" evidence="2">
    <location>
        <begin position="312"/>
        <end position="616"/>
    </location>
</feature>
<dbReference type="Pfam" id="PF22422">
    <property type="entry name" value="MGH1-like_GH"/>
    <property type="match status" value="1"/>
</dbReference>
<dbReference type="EMBL" id="CP093313">
    <property type="protein sequence ID" value="UWZ85787.1"/>
    <property type="molecule type" value="Genomic_DNA"/>
</dbReference>
<evidence type="ECO:0000259" key="1">
    <source>
        <dbReference type="Pfam" id="PF14742"/>
    </source>
</evidence>
<dbReference type="GO" id="GO:0005975">
    <property type="term" value="P:carbohydrate metabolic process"/>
    <property type="evidence" value="ECO:0007669"/>
    <property type="project" value="InterPro"/>
</dbReference>
<dbReference type="AlphaFoldDB" id="A0A9J7BSD3"/>